<dbReference type="RefSeq" id="WP_111952557.1">
    <property type="nucleotide sequence ID" value="NZ_CP036313.1"/>
</dbReference>
<accession>A0A328FL06</accession>
<dbReference type="AlphaFoldDB" id="A0A328FL06"/>
<evidence type="ECO:0000313" key="2">
    <source>
        <dbReference type="EMBL" id="RAM03913.1"/>
    </source>
</evidence>
<evidence type="ECO:0000313" key="4">
    <source>
        <dbReference type="Proteomes" id="UP000293902"/>
    </source>
</evidence>
<dbReference type="EMBL" id="CP036313">
    <property type="protein sequence ID" value="QBH12930.1"/>
    <property type="molecule type" value="Genomic_DNA"/>
</dbReference>
<dbReference type="EMBL" id="QLNI01000001">
    <property type="protein sequence ID" value="RAM03913.1"/>
    <property type="molecule type" value="Genomic_DNA"/>
</dbReference>
<organism evidence="2 3">
    <name type="scientific">Desulfobacter hydrogenophilus</name>
    <dbReference type="NCBI Taxonomy" id="2291"/>
    <lineage>
        <taxon>Bacteria</taxon>
        <taxon>Pseudomonadati</taxon>
        <taxon>Thermodesulfobacteriota</taxon>
        <taxon>Desulfobacteria</taxon>
        <taxon>Desulfobacterales</taxon>
        <taxon>Desulfobacteraceae</taxon>
        <taxon>Desulfobacter</taxon>
    </lineage>
</organism>
<dbReference type="Proteomes" id="UP000293902">
    <property type="component" value="Chromosome"/>
</dbReference>
<reference evidence="2 3" key="1">
    <citation type="submission" date="2018-06" db="EMBL/GenBank/DDBJ databases">
        <title>Complete Genome Sequence of Desulfobacter hydrogenophilus (DSM3380).</title>
        <authorList>
            <person name="Marietou A."/>
            <person name="Schreiber L."/>
            <person name="Marshall I."/>
            <person name="Jorgensen B."/>
        </authorList>
    </citation>
    <scope>NUCLEOTIDE SEQUENCE [LARGE SCALE GENOMIC DNA]</scope>
    <source>
        <strain evidence="2 3">DSM 3380</strain>
    </source>
</reference>
<sequence length="569" mass="66354">MTILNENKIRAFRDRLYTNDMPEIMRRGGEGLTPVKKYAEDERGYPLVPIKRITRFFLEEMRKAQFVLPDQHIEELYTLFKLLIQDLPAVSFDIGVSISQEDIQEADNRTTIELLTTNIIITYFHLAQSNLENQDDSLLNPDMQSIIKQSTAGRDYKRLVANTLKGLIFSLAQDKPWFEYIEDINDADLICRLAGARLPSMEKTTLGSITSKSRHEITSYNEMFTKLLYTRARTVTSQENKKEYFSSMEKLDAAIYGILKKMDRFLTRAYRLSQILDIPSRSIIGDTFSQLRQNMLWLFFDVWPKALEKEDIPHQTAVSALRHRMNILFSVPHITQFCREFTQNPAFQPPVNDLFQLFFKGLVNKMNRVFMEEDNSSAGLGQVERALFEIRRAIENLALDESRLTDEKKEVKEAYISLLFKTDFKSLEATLNLCDMICEVTHDTDLEIMVSIRAALMEKSFFTLEEYADKKVPPKDAIPEINKRLQAFAVHYRPQREFYRIFFDTYVISKPRPKAPHFTQFFRSNRYFAQAMLMHFADDKAMKDLLPVSYIQKAKKLLADLLEKPRSPA</sequence>
<proteinExistence type="predicted"/>
<evidence type="ECO:0000313" key="3">
    <source>
        <dbReference type="Proteomes" id="UP000248798"/>
    </source>
</evidence>
<keyword evidence="4" id="KW-1185">Reference proteome</keyword>
<dbReference type="OrthoDB" id="5410351at2"/>
<dbReference type="Proteomes" id="UP000248798">
    <property type="component" value="Unassembled WGS sequence"/>
</dbReference>
<gene>
    <name evidence="2" type="ORF">DO021_00370</name>
    <name evidence="1" type="ORF">EYB58_08385</name>
</gene>
<protein>
    <submittedName>
        <fullName evidence="2">Uncharacterized protein</fullName>
    </submittedName>
</protein>
<reference evidence="1 4" key="2">
    <citation type="submission" date="2019-02" db="EMBL/GenBank/DDBJ databases">
        <title>Complete genome sequence of Desulfobacter hydrogenophilus AcRS1.</title>
        <authorList>
            <person name="Marietou A."/>
            <person name="Lund M.B."/>
            <person name="Marshall I.P.G."/>
            <person name="Schreiber L."/>
            <person name="Jorgensen B."/>
        </authorList>
    </citation>
    <scope>NUCLEOTIDE SEQUENCE [LARGE SCALE GENOMIC DNA]</scope>
    <source>
        <strain evidence="1 4">AcRS1</strain>
    </source>
</reference>
<name>A0A328FL06_9BACT</name>
<evidence type="ECO:0000313" key="1">
    <source>
        <dbReference type="EMBL" id="QBH12930.1"/>
    </source>
</evidence>